<evidence type="ECO:0000256" key="1">
    <source>
        <dbReference type="ARBA" id="ARBA00006484"/>
    </source>
</evidence>
<dbReference type="NCBIfam" id="NF005559">
    <property type="entry name" value="PRK07231.1"/>
    <property type="match status" value="1"/>
</dbReference>
<dbReference type="Gene3D" id="3.40.50.720">
    <property type="entry name" value="NAD(P)-binding Rossmann-like Domain"/>
    <property type="match status" value="1"/>
</dbReference>
<reference evidence="6 7" key="1">
    <citation type="submission" date="2016-10" db="EMBL/GenBank/DDBJ databases">
        <authorList>
            <person name="de Groot N.N."/>
        </authorList>
    </citation>
    <scope>NUCLEOTIDE SEQUENCE [LARGE SCALE GENOMIC DNA]</scope>
    <source>
        <strain evidence="6 7">DSM 25927</strain>
    </source>
</reference>
<dbReference type="RefSeq" id="WP_093283889.1">
    <property type="nucleotide sequence ID" value="NZ_FOFS01000004.1"/>
</dbReference>
<accession>A0A1H9E4W0</accession>
<keyword evidence="7" id="KW-1185">Reference proteome</keyword>
<evidence type="ECO:0000313" key="6">
    <source>
        <dbReference type="EMBL" id="SEQ20652.1"/>
    </source>
</evidence>
<dbReference type="OrthoDB" id="8653364at2"/>
<keyword evidence="2" id="KW-0560">Oxidoreductase</keyword>
<dbReference type="GO" id="GO:0008202">
    <property type="term" value="P:steroid metabolic process"/>
    <property type="evidence" value="ECO:0007669"/>
    <property type="project" value="UniProtKB-KW"/>
</dbReference>
<dbReference type="PANTHER" id="PTHR43180:SF28">
    <property type="entry name" value="NAD(P)-BINDING ROSSMANN-FOLD SUPERFAMILY PROTEIN"/>
    <property type="match status" value="1"/>
</dbReference>
<dbReference type="InterPro" id="IPR002347">
    <property type="entry name" value="SDR_fam"/>
</dbReference>
<evidence type="ECO:0000256" key="4">
    <source>
        <dbReference type="ARBA" id="ARBA00023098"/>
    </source>
</evidence>
<keyword evidence="5" id="KW-0753">Steroid metabolism</keyword>
<dbReference type="PRINTS" id="PR00080">
    <property type="entry name" value="SDRFAMILY"/>
</dbReference>
<organism evidence="6 7">
    <name type="scientific">Solimonas aquatica</name>
    <dbReference type="NCBI Taxonomy" id="489703"/>
    <lineage>
        <taxon>Bacteria</taxon>
        <taxon>Pseudomonadati</taxon>
        <taxon>Pseudomonadota</taxon>
        <taxon>Gammaproteobacteria</taxon>
        <taxon>Nevskiales</taxon>
        <taxon>Nevskiaceae</taxon>
        <taxon>Solimonas</taxon>
    </lineage>
</organism>
<dbReference type="GO" id="GO:0016491">
    <property type="term" value="F:oxidoreductase activity"/>
    <property type="evidence" value="ECO:0007669"/>
    <property type="project" value="UniProtKB-KW"/>
</dbReference>
<dbReference type="SUPFAM" id="SSF51735">
    <property type="entry name" value="NAD(P)-binding Rossmann-fold domains"/>
    <property type="match status" value="1"/>
</dbReference>
<proteinExistence type="inferred from homology"/>
<keyword evidence="3" id="KW-0520">NAD</keyword>
<evidence type="ECO:0000256" key="5">
    <source>
        <dbReference type="ARBA" id="ARBA00023221"/>
    </source>
</evidence>
<evidence type="ECO:0000313" key="7">
    <source>
        <dbReference type="Proteomes" id="UP000199233"/>
    </source>
</evidence>
<dbReference type="Proteomes" id="UP000199233">
    <property type="component" value="Unassembled WGS sequence"/>
</dbReference>
<evidence type="ECO:0000256" key="3">
    <source>
        <dbReference type="ARBA" id="ARBA00023027"/>
    </source>
</evidence>
<dbReference type="InterPro" id="IPR036291">
    <property type="entry name" value="NAD(P)-bd_dom_sf"/>
</dbReference>
<dbReference type="PRINTS" id="PR00081">
    <property type="entry name" value="GDHRDH"/>
</dbReference>
<gene>
    <name evidence="6" type="ORF">SAMN04488038_104282</name>
</gene>
<dbReference type="AlphaFoldDB" id="A0A1H9E4W0"/>
<dbReference type="EMBL" id="FOFS01000004">
    <property type="protein sequence ID" value="SEQ20652.1"/>
    <property type="molecule type" value="Genomic_DNA"/>
</dbReference>
<protein>
    <submittedName>
        <fullName evidence="6">NAD(P)-dependent dehydrogenase, short-chain alcohol dehydrogenase family</fullName>
    </submittedName>
</protein>
<evidence type="ECO:0000256" key="2">
    <source>
        <dbReference type="ARBA" id="ARBA00023002"/>
    </source>
</evidence>
<dbReference type="FunFam" id="3.40.50.720:FF:000084">
    <property type="entry name" value="Short-chain dehydrogenase reductase"/>
    <property type="match status" value="1"/>
</dbReference>
<comment type="similarity">
    <text evidence="1">Belongs to the short-chain dehydrogenases/reductases (SDR) family.</text>
</comment>
<dbReference type="PANTHER" id="PTHR43180">
    <property type="entry name" value="3-OXOACYL-(ACYL-CARRIER-PROTEIN) REDUCTASE (AFU_ORTHOLOGUE AFUA_6G11210)"/>
    <property type="match status" value="1"/>
</dbReference>
<name>A0A1H9E4W0_9GAMM</name>
<keyword evidence="4" id="KW-0443">Lipid metabolism</keyword>
<dbReference type="Pfam" id="PF13561">
    <property type="entry name" value="adh_short_C2"/>
    <property type="match status" value="1"/>
</dbReference>
<dbReference type="STRING" id="489703.SAMN04488038_104282"/>
<sequence>MSEQYDYGKAFRLDGKTALVSGAARGIGAAIAQALAQAGAAVVVSDVAEGAGRETVAAIVKAGGRAAFQKLDVTQESQWQAAIAASIAQFGGLDVLVNNAGIETSALLTQCSLEDFRRVQQVNVEGVFLGVKHAVAAMSPGGAAGRGGSIVNLSSVAGLIGTTGHIAYHASKGAVRLLTKAAAVECAQLGTGVRINSVHPAIVATAMGTQFVQDFVDLKIMPDYATAEAAFKAAHPMGRFGAPSDIASAVLYLASDAARWITGSELVLDGGYTAA</sequence>